<keyword evidence="2 10" id="KW-0723">Serine/threonine-protein kinase</keyword>
<dbReference type="InterPro" id="IPR000719">
    <property type="entry name" value="Prot_kinase_dom"/>
</dbReference>
<name>K8X753_RHOOP</name>
<organism evidence="10 11">
    <name type="scientific">Rhodococcus opacus M213</name>
    <dbReference type="NCBI Taxonomy" id="1129896"/>
    <lineage>
        <taxon>Bacteria</taxon>
        <taxon>Bacillati</taxon>
        <taxon>Actinomycetota</taxon>
        <taxon>Actinomycetes</taxon>
        <taxon>Mycobacteriales</taxon>
        <taxon>Nocardiaceae</taxon>
        <taxon>Rhodococcus</taxon>
    </lineage>
</organism>
<dbReference type="InterPro" id="IPR017441">
    <property type="entry name" value="Protein_kinase_ATP_BS"/>
</dbReference>
<dbReference type="CDD" id="cd14014">
    <property type="entry name" value="STKc_PknB_like"/>
    <property type="match status" value="1"/>
</dbReference>
<dbReference type="SUPFAM" id="SSF48452">
    <property type="entry name" value="TPR-like"/>
    <property type="match status" value="1"/>
</dbReference>
<keyword evidence="5 10" id="KW-0418">Kinase</keyword>
<dbReference type="PIRSF" id="PIRSF000574">
    <property type="entry name" value="Ser/Thr_PK_PknK_prd"/>
    <property type="match status" value="1"/>
</dbReference>
<dbReference type="InterPro" id="IPR016236">
    <property type="entry name" value="Ser/Thr_kinase_PknK_prd"/>
</dbReference>
<dbReference type="SUPFAM" id="SSF56112">
    <property type="entry name" value="Protein kinase-like (PK-like)"/>
    <property type="match status" value="1"/>
</dbReference>
<gene>
    <name evidence="10" type="ORF">WSS_A38111</name>
</gene>
<evidence type="ECO:0000256" key="1">
    <source>
        <dbReference type="ARBA" id="ARBA00012513"/>
    </source>
</evidence>
<dbReference type="Pfam" id="PF00069">
    <property type="entry name" value="Pkinase"/>
    <property type="match status" value="1"/>
</dbReference>
<dbReference type="InterPro" id="IPR041617">
    <property type="entry name" value="TPR_MalT"/>
</dbReference>
<dbReference type="EC" id="2.7.11.1" evidence="1"/>
<keyword evidence="6 7" id="KW-0067">ATP-binding</keyword>
<dbReference type="PROSITE" id="PS50011">
    <property type="entry name" value="PROTEIN_KINASE_DOM"/>
    <property type="match status" value="1"/>
</dbReference>
<reference evidence="10 11" key="1">
    <citation type="journal article" date="2013" name="Genome Announc.">
        <title>Draft Genome Sequence of Rhodococcus opacus Strain M213 Shows a Diverse Catabolic Potential.</title>
        <authorList>
            <person name="Pathak A."/>
            <person name="Green S.J."/>
            <person name="Ogram A."/>
            <person name="Chauhan A."/>
        </authorList>
    </citation>
    <scope>NUCLEOTIDE SEQUENCE [LARGE SCALE GENOMIC DNA]</scope>
    <source>
        <strain evidence="10 11">M213</strain>
    </source>
</reference>
<dbReference type="Pfam" id="PF25873">
    <property type="entry name" value="WHD_MalT"/>
    <property type="match status" value="1"/>
</dbReference>
<feature type="binding site" evidence="7">
    <location>
        <position position="55"/>
    </location>
    <ligand>
        <name>ATP</name>
        <dbReference type="ChEBI" id="CHEBI:30616"/>
    </ligand>
</feature>
<dbReference type="InterPro" id="IPR059106">
    <property type="entry name" value="WHD_MalT"/>
</dbReference>
<dbReference type="PANTHER" id="PTHR43289:SF6">
    <property type="entry name" value="SERINE_THREONINE-PROTEIN KINASE NEKL-3"/>
    <property type="match status" value="1"/>
</dbReference>
<dbReference type="SMART" id="SM00220">
    <property type="entry name" value="S_TKc"/>
    <property type="match status" value="1"/>
</dbReference>
<evidence type="ECO:0000256" key="3">
    <source>
        <dbReference type="ARBA" id="ARBA00022679"/>
    </source>
</evidence>
<dbReference type="InterPro" id="IPR027417">
    <property type="entry name" value="P-loop_NTPase"/>
</dbReference>
<evidence type="ECO:0000256" key="2">
    <source>
        <dbReference type="ARBA" id="ARBA00022527"/>
    </source>
</evidence>
<dbReference type="GO" id="GO:0005524">
    <property type="term" value="F:ATP binding"/>
    <property type="evidence" value="ECO:0007669"/>
    <property type="project" value="UniProtKB-UniRule"/>
</dbReference>
<dbReference type="RefSeq" id="WP_005264264.1">
    <property type="nucleotide sequence ID" value="NZ_AJYC02000158.1"/>
</dbReference>
<evidence type="ECO:0000259" key="9">
    <source>
        <dbReference type="PROSITE" id="PS50011"/>
    </source>
</evidence>
<protein>
    <recommendedName>
        <fullName evidence="1">non-specific serine/threonine protein kinase</fullName>
        <ecNumber evidence="1">2.7.11.1</ecNumber>
    </recommendedName>
</protein>
<dbReference type="InterPro" id="IPR011990">
    <property type="entry name" value="TPR-like_helical_dom_sf"/>
</dbReference>
<evidence type="ECO:0000256" key="4">
    <source>
        <dbReference type="ARBA" id="ARBA00022741"/>
    </source>
</evidence>
<proteinExistence type="predicted"/>
<keyword evidence="4 7" id="KW-0547">Nucleotide-binding</keyword>
<dbReference type="Gene3D" id="3.30.200.20">
    <property type="entry name" value="Phosphorylase Kinase, domain 1"/>
    <property type="match status" value="1"/>
</dbReference>
<evidence type="ECO:0000256" key="5">
    <source>
        <dbReference type="ARBA" id="ARBA00022777"/>
    </source>
</evidence>
<dbReference type="SUPFAM" id="SSF52540">
    <property type="entry name" value="P-loop containing nucleoside triphosphate hydrolases"/>
    <property type="match status" value="1"/>
</dbReference>
<evidence type="ECO:0000256" key="6">
    <source>
        <dbReference type="ARBA" id="ARBA00022840"/>
    </source>
</evidence>
<feature type="domain" description="Protein kinase" evidence="9">
    <location>
        <begin position="26"/>
        <end position="291"/>
    </location>
</feature>
<dbReference type="InterPro" id="IPR008271">
    <property type="entry name" value="Ser/Thr_kinase_AS"/>
</dbReference>
<sequence>MADDAPLARQRDSLPTIADELADAGFVDARQIGRGGFGVVYRCAQPDLDRTVAVKVLTAALNPENLERFLREQRAMGRLSGHPQIVNIMQVGTSGSGRPFIVMQFHPHDSLDTQIRRRGPIPWSDALRLGVKLSGALETAHRAGILHRDVKPANILVTEYGEPQLTDFGIARMSGAFETSAGTVTGSPAFTAPEVLSGRSPTAASDVYSLGATLFAAITGHAAFERRDGEAMVAQFLRITTAPVPDLTAEGIPDDVSAVIERAMARDPGVRPDSAAKFGALLRATQQHHGLPVSEMALPSDLTIVPAEAFPPSTVPDTGRGLGTTADTAINSIEDSIEEPLPSPSHGRRRNGAGRHSGITPPVPATRFRPPAATRALVERDRLIDQLRAGRQRRLTVIHGPTGFGKSTLAAQWRTVLADEGVAVAWLGVDHDDDNVVWFVAHLIEAIRRVLPTLATELGQVLEEHDDEAERYVLTSLVNQIHDSGQPVALIIDDWQRVSDPETTAALAFVLDNGCHHLQIIVTSRSRANLPMSRMRVRDELVEIDYSALRFDDSEAHSFLVDLGGLDLEDDDVAELRESTDGWVAALQLASLSLRGSADPEGLIGRLSGRHHAIGEFLAENVLDTLEPEILDFLLATSVPDRISGPLASLLANTTRGQALLEEVEDQDLFLRHLDDDRTWFRYHTMFAEFLRRRLERDQPDRVRELHRAASRWFCDHSLLREAVDHALAGGEPERAVHLVEADGLTLLEQSQSVTLTSVMDTLPAGLVAASPRLQLTTAWANAMSIRLSAAKRAVERAEWALEHADTGGVSESSPHTNALPAEVGVVRAVIELRADRIERIDDLVADALALRDALHPWVICAAYNALTFAAVYRFDFAEVRRIQDEARPFYEQNKGPHNVVHGQSYLGVASYEQLDIDDAVDRFRRARRAGRKLGGPRSPSARLAGSLLGEVLYERGETEEAERLLDDGYRLPVEAGGVSVKIARYVTGAHVKALRGDREEARARLHAGLEVAETYSLARLRARVENERRRLGIAPHPTLDTPEPVRHDDRRRPVSGIGEIVAQVEEATAIRLLLASRSPEDLEAACTWAREWSDRLAGTGRTHAHLLAERLCVASLAAAGHETAAKKTLATIAAICARLGLTRVLPDGGPLVVALLTDLRDDHLAGNWQPDWPDVSRNFLDDMNDAASPYTM</sequence>
<dbReference type="PROSITE" id="PS00107">
    <property type="entry name" value="PROTEIN_KINASE_ATP"/>
    <property type="match status" value="1"/>
</dbReference>
<dbReference type="Proteomes" id="UP000005951">
    <property type="component" value="Unassembled WGS sequence"/>
</dbReference>
<evidence type="ECO:0000313" key="10">
    <source>
        <dbReference type="EMBL" id="EKT77298.1"/>
    </source>
</evidence>
<dbReference type="InterPro" id="IPR041664">
    <property type="entry name" value="AAA_16"/>
</dbReference>
<dbReference type="Pfam" id="PF13191">
    <property type="entry name" value="AAA_16"/>
    <property type="match status" value="1"/>
</dbReference>
<dbReference type="GO" id="GO:0004674">
    <property type="term" value="F:protein serine/threonine kinase activity"/>
    <property type="evidence" value="ECO:0007669"/>
    <property type="project" value="UniProtKB-KW"/>
</dbReference>
<dbReference type="InterPro" id="IPR011009">
    <property type="entry name" value="Kinase-like_dom_sf"/>
</dbReference>
<comment type="caution">
    <text evidence="10">The sequence shown here is derived from an EMBL/GenBank/DDBJ whole genome shotgun (WGS) entry which is preliminary data.</text>
</comment>
<dbReference type="Pfam" id="PF17874">
    <property type="entry name" value="TPR_MalT"/>
    <property type="match status" value="1"/>
</dbReference>
<dbReference type="Gene3D" id="1.10.510.10">
    <property type="entry name" value="Transferase(Phosphotransferase) domain 1"/>
    <property type="match status" value="1"/>
</dbReference>
<dbReference type="PANTHER" id="PTHR43289">
    <property type="entry name" value="MITOGEN-ACTIVATED PROTEIN KINASE KINASE KINASE 20-RELATED"/>
    <property type="match status" value="1"/>
</dbReference>
<keyword evidence="3" id="KW-0808">Transferase</keyword>
<accession>K8X753</accession>
<dbReference type="Gene3D" id="1.25.40.10">
    <property type="entry name" value="Tetratricopeptide repeat domain"/>
    <property type="match status" value="1"/>
</dbReference>
<feature type="region of interest" description="Disordered" evidence="8">
    <location>
        <begin position="334"/>
        <end position="368"/>
    </location>
</feature>
<dbReference type="EMBL" id="AJYC02000158">
    <property type="protein sequence ID" value="EKT77298.1"/>
    <property type="molecule type" value="Genomic_DNA"/>
</dbReference>
<dbReference type="PROSITE" id="PS00108">
    <property type="entry name" value="PROTEIN_KINASE_ST"/>
    <property type="match status" value="1"/>
</dbReference>
<evidence type="ECO:0000256" key="8">
    <source>
        <dbReference type="SAM" id="MobiDB-lite"/>
    </source>
</evidence>
<dbReference type="Gene3D" id="3.40.50.300">
    <property type="entry name" value="P-loop containing nucleotide triphosphate hydrolases"/>
    <property type="match status" value="1"/>
</dbReference>
<dbReference type="AlphaFoldDB" id="K8X753"/>
<evidence type="ECO:0000313" key="11">
    <source>
        <dbReference type="Proteomes" id="UP000005951"/>
    </source>
</evidence>
<evidence type="ECO:0000256" key="7">
    <source>
        <dbReference type="PROSITE-ProRule" id="PRU10141"/>
    </source>
</evidence>